<keyword evidence="2" id="KW-0131">Cell cycle</keyword>
<feature type="non-terminal residue" evidence="4">
    <location>
        <position position="821"/>
    </location>
</feature>
<organism evidence="4">
    <name type="scientific">Clastoptera arizonana</name>
    <name type="common">Arizona spittle bug</name>
    <dbReference type="NCBI Taxonomy" id="38151"/>
    <lineage>
        <taxon>Eukaryota</taxon>
        <taxon>Metazoa</taxon>
        <taxon>Ecdysozoa</taxon>
        <taxon>Arthropoda</taxon>
        <taxon>Hexapoda</taxon>
        <taxon>Insecta</taxon>
        <taxon>Pterygota</taxon>
        <taxon>Neoptera</taxon>
        <taxon>Paraneoptera</taxon>
        <taxon>Hemiptera</taxon>
        <taxon>Auchenorrhyncha</taxon>
        <taxon>Cercopoidea</taxon>
        <taxon>Clastopteridae</taxon>
        <taxon>Clastoptera</taxon>
    </lineage>
</organism>
<dbReference type="GO" id="GO:0019888">
    <property type="term" value="F:protein phosphatase regulator activity"/>
    <property type="evidence" value="ECO:0007669"/>
    <property type="project" value="TreeGrafter"/>
</dbReference>
<feature type="compositionally biased region" description="Basic and acidic residues" evidence="3">
    <location>
        <begin position="658"/>
        <end position="671"/>
    </location>
</feature>
<feature type="compositionally biased region" description="Polar residues" evidence="3">
    <location>
        <begin position="739"/>
        <end position="751"/>
    </location>
</feature>
<reference evidence="4" key="1">
    <citation type="submission" date="2015-12" db="EMBL/GenBank/DDBJ databases">
        <title>De novo transcriptome assembly of four potential Pierce s Disease insect vectors from Arizona vineyards.</title>
        <authorList>
            <person name="Tassone E.E."/>
        </authorList>
    </citation>
    <scope>NUCLEOTIDE SEQUENCE</scope>
</reference>
<dbReference type="InterPro" id="IPR007587">
    <property type="entry name" value="SAPS"/>
</dbReference>
<comment type="similarity">
    <text evidence="1">Belongs to the SAPS family.</text>
</comment>
<dbReference type="GO" id="GO:0005829">
    <property type="term" value="C:cytosol"/>
    <property type="evidence" value="ECO:0007669"/>
    <property type="project" value="TreeGrafter"/>
</dbReference>
<evidence type="ECO:0000313" key="6">
    <source>
        <dbReference type="EMBL" id="JAS36924.1"/>
    </source>
</evidence>
<feature type="region of interest" description="Disordered" evidence="3">
    <location>
        <begin position="727"/>
        <end position="751"/>
    </location>
</feature>
<evidence type="ECO:0000313" key="4">
    <source>
        <dbReference type="EMBL" id="JAS28057.1"/>
    </source>
</evidence>
<proteinExistence type="inferred from homology"/>
<evidence type="ECO:0000313" key="5">
    <source>
        <dbReference type="EMBL" id="JAS29724.1"/>
    </source>
</evidence>
<dbReference type="PANTHER" id="PTHR12634:SF8">
    <property type="entry name" value="FIERY MOUNTAIN, ISOFORM D"/>
    <property type="match status" value="1"/>
</dbReference>
<accession>A0A1B6DQV6</accession>
<evidence type="ECO:0000256" key="2">
    <source>
        <dbReference type="ARBA" id="ARBA00023306"/>
    </source>
</evidence>
<evidence type="ECO:0000256" key="3">
    <source>
        <dbReference type="SAM" id="MobiDB-lite"/>
    </source>
</evidence>
<dbReference type="EMBL" id="GEDC01000374">
    <property type="protein sequence ID" value="JAS36924.1"/>
    <property type="molecule type" value="Transcribed_RNA"/>
</dbReference>
<name>A0A1B6DQV6_9HEMI</name>
<dbReference type="AlphaFoldDB" id="A0A1B6DQV6"/>
<protein>
    <submittedName>
        <fullName evidence="4">Uncharacterized protein</fullName>
    </submittedName>
</protein>
<dbReference type="GO" id="GO:0005634">
    <property type="term" value="C:nucleus"/>
    <property type="evidence" value="ECO:0007669"/>
    <property type="project" value="TreeGrafter"/>
</dbReference>
<evidence type="ECO:0000256" key="1">
    <source>
        <dbReference type="ARBA" id="ARBA00006180"/>
    </source>
</evidence>
<dbReference type="GO" id="GO:0019903">
    <property type="term" value="F:protein phosphatase binding"/>
    <property type="evidence" value="ECO:0007669"/>
    <property type="project" value="InterPro"/>
</dbReference>
<feature type="region of interest" description="Disordered" evidence="3">
    <location>
        <begin position="647"/>
        <end position="684"/>
    </location>
</feature>
<dbReference type="PANTHER" id="PTHR12634">
    <property type="entry name" value="SIT4 YEAST -ASSOCIATING PROTEIN-RELATED"/>
    <property type="match status" value="1"/>
</dbReference>
<gene>
    <name evidence="5" type="ORF">g.15721</name>
    <name evidence="4" type="ORF">g.15722</name>
    <name evidence="6" type="ORF">g.15724</name>
</gene>
<dbReference type="EMBL" id="GEDC01007574">
    <property type="protein sequence ID" value="JAS29724.1"/>
    <property type="molecule type" value="Transcribed_RNA"/>
</dbReference>
<dbReference type="Pfam" id="PF04499">
    <property type="entry name" value="SAPS"/>
    <property type="match status" value="1"/>
</dbReference>
<dbReference type="EMBL" id="GEDC01009241">
    <property type="protein sequence ID" value="JAS28057.1"/>
    <property type="molecule type" value="Transcribed_RNA"/>
</dbReference>
<sequence length="821" mass="92641">MFFDFSTSPQIDTVFYKEDLTLIELLDQENILQELKSQNKKLIDFLIRPEVLLELVTLITTEPKEDIPEADRYRHPHIACELLTTGIPQLNERLIDDEVTLSKLYMFIEVEPPLNPLLASFFSRTVGELVTKRSEQNWFSYQFMCLKVLEFLKSKESCVSLFMKHLGTSAIMDLVLNFVNKVEGSEMKTNFLNWMASQRLIENLIDLLEPSLSSSLHSNSASLLCDIISKTRENQRLSNDKTEIDPLLNILESSETIQKLLQVILGKEKSDSSIVGGITVLIALLEPQNYIIMEQRDNGCESPVNSHQSQVEQLAIEAILPYLPALHDLLLNPPYKAPVKMTCGIIDPPLGNTRLHVIKLIATLISKHNFSIEYKLTELGTIQILLDLFFRYTWNNFLHTLVKKCLALAINVDSVNSVCPDENSLLFNTFIKCKLQQRILDAWKENELEESKPGGCRRGYMAHLIQIANVISSRTTESSLLDELLKKHVPEEEITAWNTFIAGPIANINKTNEVCLGGKHPMHSSSDDGSDFKDVNFPQDSALQQAYSEYNKQQVAAEFIDSFGFQESEFNESDDNLHPSVDRLNFSFNINDNDELDKRAEMFKQVCEQKLQPLVSDDNDEEEVWIDQNVRSSLFNFKILNGGEEAAYCNSSDDDNDERPGPEGREEKQMHIDSNNPWLNEPVSNPIVDSTVNPWSVDESHIVKSTSFDEEGWADFEANFSVASFSESEEIARKPKEPTSYSVADSNNETKNTTLVVDTCDSTEAPVISQDQNKSQPDTNVVAGLKAVHTDQVLHGGQEVIQSDQAVDHALIPVDQGGVNP</sequence>